<proteinExistence type="predicted"/>
<dbReference type="RefSeq" id="WP_071411319.1">
    <property type="nucleotide sequence ID" value="NZ_JBHUMF010000009.1"/>
</dbReference>
<keyword evidence="2" id="KW-1185">Reference proteome</keyword>
<organism evidence="1 2">
    <name type="scientific">Bacillus seohaeanensis</name>
    <dbReference type="NCBI Taxonomy" id="284580"/>
    <lineage>
        <taxon>Bacteria</taxon>
        <taxon>Bacillati</taxon>
        <taxon>Bacillota</taxon>
        <taxon>Bacilli</taxon>
        <taxon>Bacillales</taxon>
        <taxon>Bacillaceae</taxon>
        <taxon>Bacillus</taxon>
    </lineage>
</organism>
<name>A0ABW5RNM2_9BACI</name>
<protein>
    <submittedName>
        <fullName evidence="1">Uncharacterized protein</fullName>
    </submittedName>
</protein>
<evidence type="ECO:0000313" key="1">
    <source>
        <dbReference type="EMBL" id="MFD2679995.1"/>
    </source>
</evidence>
<accession>A0ABW5RNM2</accession>
<dbReference type="Proteomes" id="UP001597506">
    <property type="component" value="Unassembled WGS sequence"/>
</dbReference>
<evidence type="ECO:0000313" key="2">
    <source>
        <dbReference type="Proteomes" id="UP001597506"/>
    </source>
</evidence>
<gene>
    <name evidence="1" type="ORF">ACFSUL_04430</name>
</gene>
<sequence>MNGWMKWIITGMLLFFTYQNRYRLVNLVLANFFIRRLVVRFAMGIPSLRSRFIQSTFRA</sequence>
<reference evidence="2" key="1">
    <citation type="journal article" date="2019" name="Int. J. Syst. Evol. Microbiol.">
        <title>The Global Catalogue of Microorganisms (GCM) 10K type strain sequencing project: providing services to taxonomists for standard genome sequencing and annotation.</title>
        <authorList>
            <consortium name="The Broad Institute Genomics Platform"/>
            <consortium name="The Broad Institute Genome Sequencing Center for Infectious Disease"/>
            <person name="Wu L."/>
            <person name="Ma J."/>
        </authorList>
    </citation>
    <scope>NUCLEOTIDE SEQUENCE [LARGE SCALE GENOMIC DNA]</scope>
    <source>
        <strain evidence="2">KCTC 3913</strain>
    </source>
</reference>
<comment type="caution">
    <text evidence="1">The sequence shown here is derived from an EMBL/GenBank/DDBJ whole genome shotgun (WGS) entry which is preliminary data.</text>
</comment>
<dbReference type="EMBL" id="JBHUMF010000009">
    <property type="protein sequence ID" value="MFD2679995.1"/>
    <property type="molecule type" value="Genomic_DNA"/>
</dbReference>